<sequence length="181" mass="20410">MALTLQEQLLAMGLTDKKKAKQAEKQKKKNVKEARNGADIIDEAKVLADKAKQEKIIRDKVLNDEKKAAANVKAIAAQIKQLIKMNTISIDGDLAYNFTAGTKIKKVYVNEDIQDRLSRGKLAITSPEQDNKTFAIIPLGVAEKIRQRDQECFIYIAENASKEVEEDDPYADYQIPDDLMW</sequence>
<dbReference type="InterPro" id="IPR018636">
    <property type="entry name" value="DUF2058"/>
</dbReference>
<dbReference type="Pfam" id="PF09831">
    <property type="entry name" value="DUF2058"/>
    <property type="match status" value="1"/>
</dbReference>
<keyword evidence="2" id="KW-1185">Reference proteome</keyword>
<dbReference type="HOGENOM" id="CLU_098678_2_1_6"/>
<dbReference type="KEGG" id="oai:OLEAN_C09150"/>
<dbReference type="AlphaFoldDB" id="R4YKJ9"/>
<dbReference type="EMBL" id="FO203512">
    <property type="protein sequence ID" value="CCK75091.1"/>
    <property type="molecule type" value="Genomic_DNA"/>
</dbReference>
<dbReference type="Proteomes" id="UP000032749">
    <property type="component" value="Chromosome"/>
</dbReference>
<protein>
    <submittedName>
        <fullName evidence="1">Nucleoprotein/polynucleotide-associated enzyme</fullName>
    </submittedName>
</protein>
<dbReference type="PATRIC" id="fig|698738.3.peg.955"/>
<evidence type="ECO:0000313" key="2">
    <source>
        <dbReference type="Proteomes" id="UP000032749"/>
    </source>
</evidence>
<proteinExistence type="predicted"/>
<organism evidence="1 2">
    <name type="scientific">Oleispira antarctica RB-8</name>
    <dbReference type="NCBI Taxonomy" id="698738"/>
    <lineage>
        <taxon>Bacteria</taxon>
        <taxon>Pseudomonadati</taxon>
        <taxon>Pseudomonadota</taxon>
        <taxon>Gammaproteobacteria</taxon>
        <taxon>Oceanospirillales</taxon>
        <taxon>Oceanospirillaceae</taxon>
        <taxon>Oleispira</taxon>
    </lineage>
</organism>
<accession>R4YKJ9</accession>
<reference evidence="1 2" key="1">
    <citation type="journal article" date="2013" name="Nat. Commun.">
        <title>Genome sequence and functional genomic analysis of the oil-degrading bacterium Oleispira antarctica.</title>
        <authorList>
            <person name="Kube M."/>
            <person name="Chernikova T.N."/>
            <person name="Al-Ramahi Y."/>
            <person name="Beloqui A."/>
            <person name="Lopez-Cortez N."/>
            <person name="Guazzaroni M.E."/>
            <person name="Heipieper H.J."/>
            <person name="Klages S."/>
            <person name="Kotsyurbenko O.R."/>
            <person name="Langer I."/>
            <person name="Nechitaylo T.Y."/>
            <person name="Lunsdorf H."/>
            <person name="Fernandez M."/>
            <person name="Juarez S."/>
            <person name="Ciordia S."/>
            <person name="Singer A."/>
            <person name="Kagan O."/>
            <person name="Egorova O."/>
            <person name="Petit P.A."/>
            <person name="Stogios P."/>
            <person name="Kim Y."/>
            <person name="Tchigvintsev A."/>
            <person name="Flick R."/>
            <person name="Denaro R."/>
            <person name="Genovese M."/>
            <person name="Albar J.P."/>
            <person name="Reva O.N."/>
            <person name="Martinez-Gomariz M."/>
            <person name="Tran H."/>
            <person name="Ferrer M."/>
            <person name="Savchenko A."/>
            <person name="Yakunin A.F."/>
            <person name="Yakimov M.M."/>
            <person name="Golyshina O.V."/>
            <person name="Reinhardt R."/>
            <person name="Golyshin P.N."/>
        </authorList>
    </citation>
    <scope>NUCLEOTIDE SEQUENCE [LARGE SCALE GENOMIC DNA]</scope>
</reference>
<evidence type="ECO:0000313" key="1">
    <source>
        <dbReference type="EMBL" id="CCK75091.1"/>
    </source>
</evidence>
<dbReference type="STRING" id="698738.OLEAN_C09150"/>
<gene>
    <name evidence="1" type="primary">yaiL</name>
    <name evidence="1" type="ORF">OLEAN_C09150</name>
</gene>
<dbReference type="OrthoDB" id="5294470at2"/>
<name>R4YKJ9_OLEAN</name>